<dbReference type="InterPro" id="IPR026444">
    <property type="entry name" value="Secre_tail"/>
</dbReference>
<name>A0A956LZN7_UNCEI</name>
<accession>A0A956LZN7</accession>
<evidence type="ECO:0000313" key="1">
    <source>
        <dbReference type="EMBL" id="MCA9727567.1"/>
    </source>
</evidence>
<dbReference type="EMBL" id="JAGQHR010000191">
    <property type="protein sequence ID" value="MCA9727567.1"/>
    <property type="molecule type" value="Genomic_DNA"/>
</dbReference>
<dbReference type="Gene3D" id="2.40.10.10">
    <property type="entry name" value="Trypsin-like serine proteases"/>
    <property type="match status" value="2"/>
</dbReference>
<comment type="caution">
    <text evidence="1">The sequence shown here is derived from an EMBL/GenBank/DDBJ whole genome shotgun (WGS) entry which is preliminary data.</text>
</comment>
<gene>
    <name evidence="1" type="ORF">KC729_07780</name>
</gene>
<dbReference type="PANTHER" id="PTHR36234">
    <property type="entry name" value="LYSYL ENDOPEPTIDASE"/>
    <property type="match status" value="1"/>
</dbReference>
<dbReference type="NCBIfam" id="TIGR04183">
    <property type="entry name" value="Por_Secre_tail"/>
    <property type="match status" value="1"/>
</dbReference>
<proteinExistence type="predicted"/>
<dbReference type="Proteomes" id="UP000697710">
    <property type="component" value="Unassembled WGS sequence"/>
</dbReference>
<sequence length="554" mass="59530">MKSLWLAAWAATMGWVGVAGPAWAFQGAEPLSWSLGWNDANQVDTVILPAVDEAAYLAEDAARASSGEATPLRFAAPLYVHYSPASDGSWTALPDGRRVWRMQLVSLGARTLNLGFSEVTLPPGATVHIYSADPSWEYYEGPFSASEVIDGQIWTPVVPGDAVMVEMMVPAHSAFEPGLAITQVNHDYRGFGSFDAPAGEQRQGSCNNDVVCPEANPWRDDIRSEGVYTLQGFWTCSGQLINTIGVTPPPAYFLTANHCGISTGNDNTMVVYWNFESPNCGSLCCGSLSDNQTGALYRASYSTSDFCLVELSLYPRTSSDVYFAGWDARQENAPTSAVGIHHPNCDEKAISFQNDPLTITTYLQNSVPGNGSHWRIDQWEDGTTEPGSSGSGLWDPNHHLVGQLHGGFASCSSITSDWYGRLPVSWTGGGGNSTRLSNWLDPNGTGTLMANGRNPDDPGSVEDGPLGVGFATQVAPNPTSTGFRVTFRMQDTASVQLEIVDAAGRVIQRHQAGTYGPGEWQVAWPTAGARALDPGVYFVRVVGQDTAQKLVVVR</sequence>
<evidence type="ECO:0000313" key="2">
    <source>
        <dbReference type="Proteomes" id="UP000697710"/>
    </source>
</evidence>
<dbReference type="SUPFAM" id="SSF50494">
    <property type="entry name" value="Trypsin-like serine proteases"/>
    <property type="match status" value="1"/>
</dbReference>
<dbReference type="PANTHER" id="PTHR36234:SF5">
    <property type="entry name" value="LYSYL ENDOPEPTIDASE"/>
    <property type="match status" value="1"/>
</dbReference>
<reference evidence="1" key="1">
    <citation type="submission" date="2020-04" db="EMBL/GenBank/DDBJ databases">
        <authorList>
            <person name="Zhang T."/>
        </authorList>
    </citation>
    <scope>NUCLEOTIDE SEQUENCE</scope>
    <source>
        <strain evidence="1">HKST-UBA01</strain>
    </source>
</reference>
<dbReference type="AlphaFoldDB" id="A0A956LZN7"/>
<protein>
    <submittedName>
        <fullName evidence="1">T9SS type A sorting domain-containing protein</fullName>
    </submittedName>
</protein>
<dbReference type="Gene3D" id="2.60.40.4070">
    <property type="match status" value="1"/>
</dbReference>
<reference evidence="1" key="2">
    <citation type="journal article" date="2021" name="Microbiome">
        <title>Successional dynamics and alternative stable states in a saline activated sludge microbial community over 9 years.</title>
        <authorList>
            <person name="Wang Y."/>
            <person name="Ye J."/>
            <person name="Ju F."/>
            <person name="Liu L."/>
            <person name="Boyd J.A."/>
            <person name="Deng Y."/>
            <person name="Parks D.H."/>
            <person name="Jiang X."/>
            <person name="Yin X."/>
            <person name="Woodcroft B.J."/>
            <person name="Tyson G.W."/>
            <person name="Hugenholtz P."/>
            <person name="Polz M.F."/>
            <person name="Zhang T."/>
        </authorList>
    </citation>
    <scope>NUCLEOTIDE SEQUENCE</scope>
    <source>
        <strain evidence="1">HKST-UBA01</strain>
    </source>
</reference>
<dbReference type="InterPro" id="IPR009003">
    <property type="entry name" value="Peptidase_S1_PA"/>
</dbReference>
<organism evidence="1 2">
    <name type="scientific">Eiseniibacteriota bacterium</name>
    <dbReference type="NCBI Taxonomy" id="2212470"/>
    <lineage>
        <taxon>Bacteria</taxon>
        <taxon>Candidatus Eiseniibacteriota</taxon>
    </lineage>
</organism>
<dbReference type="InterPro" id="IPR043504">
    <property type="entry name" value="Peptidase_S1_PA_chymotrypsin"/>
</dbReference>